<dbReference type="InterPro" id="IPR043998">
    <property type="entry name" value="Put_Metallopep"/>
</dbReference>
<protein>
    <recommendedName>
        <fullName evidence="1">Putative phage metallopeptidase domain-containing protein</fullName>
    </recommendedName>
</protein>
<evidence type="ECO:0000313" key="2">
    <source>
        <dbReference type="EMBL" id="OLS61528.1"/>
    </source>
</evidence>
<dbReference type="Proteomes" id="UP000186736">
    <property type="component" value="Unassembled WGS sequence"/>
</dbReference>
<evidence type="ECO:0000259" key="1">
    <source>
        <dbReference type="Pfam" id="PF18894"/>
    </source>
</evidence>
<dbReference type="RefSeq" id="WP_075804377.1">
    <property type="nucleotide sequence ID" value="NZ_MKZO01000031.1"/>
</dbReference>
<dbReference type="AlphaFoldDB" id="A0A1Q9R2B8"/>
<evidence type="ECO:0000313" key="3">
    <source>
        <dbReference type="Proteomes" id="UP000186736"/>
    </source>
</evidence>
<sequence>MLEVAATTGWRTSTLVRPLPPVDLLESLQLVLRPAPEVWGWIQREILADTGSIHNPEHAHLIDANIGVLWASTGFAKQGRVVLGQAEQLMFRAGGWQKARQEQQMRQWFGEEPTYLITLAADYCAQCTDAEFCALVEHELYHIAQATDEYGAPKFTQDGMPKLYLRGHDVEEFVGVVRRYGASDDVQQLIDAASRSPEVAKINISRACGTCLLKSA</sequence>
<accession>A0A1Q9R2B8</accession>
<comment type="caution">
    <text evidence="2">The sequence shown here is derived from an EMBL/GenBank/DDBJ whole genome shotgun (WGS) entry which is preliminary data.</text>
</comment>
<name>A0A1Q9R2B8_PSEPU</name>
<gene>
    <name evidence="2" type="ORF">PSEMO_35950</name>
</gene>
<feature type="domain" description="Putative phage metallopeptidase" evidence="1">
    <location>
        <begin position="40"/>
        <end position="193"/>
    </location>
</feature>
<dbReference type="EMBL" id="MKZO01000031">
    <property type="protein sequence ID" value="OLS61528.1"/>
    <property type="molecule type" value="Genomic_DNA"/>
</dbReference>
<dbReference type="Pfam" id="PF18894">
    <property type="entry name" value="PhageMetallopep"/>
    <property type="match status" value="1"/>
</dbReference>
<proteinExistence type="predicted"/>
<reference evidence="2 3" key="1">
    <citation type="submission" date="2016-10" db="EMBL/GenBank/DDBJ databases">
        <title>Genome Sequence of Pseudomonas putida GM4FR.</title>
        <authorList>
            <person name="Poehlein A."/>
            <person name="Wemheuer F."/>
            <person name="Hollensteiner J."/>
            <person name="Wemheuer B."/>
        </authorList>
    </citation>
    <scope>NUCLEOTIDE SEQUENCE [LARGE SCALE GENOMIC DNA]</scope>
    <source>
        <strain evidence="2 3">GM4FR</strain>
    </source>
</reference>
<organism evidence="2 3">
    <name type="scientific">Pseudomonas putida</name>
    <name type="common">Arthrobacter siderocapsulatus</name>
    <dbReference type="NCBI Taxonomy" id="303"/>
    <lineage>
        <taxon>Bacteria</taxon>
        <taxon>Pseudomonadati</taxon>
        <taxon>Pseudomonadota</taxon>
        <taxon>Gammaproteobacteria</taxon>
        <taxon>Pseudomonadales</taxon>
        <taxon>Pseudomonadaceae</taxon>
        <taxon>Pseudomonas</taxon>
    </lineage>
</organism>